<dbReference type="AlphaFoldDB" id="A0A0F9SRI0"/>
<accession>A0A0F9SRI0</accession>
<evidence type="ECO:0008006" key="2">
    <source>
        <dbReference type="Google" id="ProtNLM"/>
    </source>
</evidence>
<dbReference type="GO" id="GO:0003676">
    <property type="term" value="F:nucleic acid binding"/>
    <property type="evidence" value="ECO:0007669"/>
    <property type="project" value="InterPro"/>
</dbReference>
<dbReference type="InterPro" id="IPR011856">
    <property type="entry name" value="tRNA_endonuc-like_dom_sf"/>
</dbReference>
<protein>
    <recommendedName>
        <fullName evidence="2">PD(D/E)XK endonuclease domain-containing protein</fullName>
    </recommendedName>
</protein>
<gene>
    <name evidence="1" type="ORF">LCGC14_0485000</name>
</gene>
<proteinExistence type="predicted"/>
<name>A0A0F9SRI0_9ZZZZ</name>
<reference evidence="1" key="1">
    <citation type="journal article" date="2015" name="Nature">
        <title>Complex archaea that bridge the gap between prokaryotes and eukaryotes.</title>
        <authorList>
            <person name="Spang A."/>
            <person name="Saw J.H."/>
            <person name="Jorgensen S.L."/>
            <person name="Zaremba-Niedzwiedzka K."/>
            <person name="Martijn J."/>
            <person name="Lind A.E."/>
            <person name="van Eijk R."/>
            <person name="Schleper C."/>
            <person name="Guy L."/>
            <person name="Ettema T.J."/>
        </authorList>
    </citation>
    <scope>NUCLEOTIDE SEQUENCE</scope>
</reference>
<comment type="caution">
    <text evidence="1">The sequence shown here is derived from an EMBL/GenBank/DDBJ whole genome shotgun (WGS) entry which is preliminary data.</text>
</comment>
<dbReference type="EMBL" id="LAZR01000534">
    <property type="protein sequence ID" value="KKN65112.1"/>
    <property type="molecule type" value="Genomic_DNA"/>
</dbReference>
<organism evidence="1">
    <name type="scientific">marine sediment metagenome</name>
    <dbReference type="NCBI Taxonomy" id="412755"/>
    <lineage>
        <taxon>unclassified sequences</taxon>
        <taxon>metagenomes</taxon>
        <taxon>ecological metagenomes</taxon>
    </lineage>
</organism>
<sequence length="134" mass="15353">MLNTIMKCSLVRTGRIGELQVQLQLLKLGFNVFDNVCDDDGIDLVIEKDGIFKSINVKKASKLETKAEKTGRETVGFGLGKTNKKPDIYICIYKKDFWIIPGNMINTKAWNIPIHPKYLSRFDAFKNNWDSFFS</sequence>
<dbReference type="Gene3D" id="3.40.1350.10">
    <property type="match status" value="1"/>
</dbReference>
<evidence type="ECO:0000313" key="1">
    <source>
        <dbReference type="EMBL" id="KKN65112.1"/>
    </source>
</evidence>